<dbReference type="Gene3D" id="3.90.79.10">
    <property type="entry name" value="Nucleoside Triphosphate Pyrophosphohydrolase"/>
    <property type="match status" value="1"/>
</dbReference>
<dbReference type="InterPro" id="IPR020084">
    <property type="entry name" value="NUDIX_hydrolase_CS"/>
</dbReference>
<dbReference type="InterPro" id="IPR020476">
    <property type="entry name" value="Nudix_hydrolase"/>
</dbReference>
<evidence type="ECO:0000259" key="3">
    <source>
        <dbReference type="PROSITE" id="PS51462"/>
    </source>
</evidence>
<dbReference type="PROSITE" id="PS00893">
    <property type="entry name" value="NUDIX_BOX"/>
    <property type="match status" value="1"/>
</dbReference>
<dbReference type="PROSITE" id="PS51462">
    <property type="entry name" value="NUDIX"/>
    <property type="match status" value="1"/>
</dbReference>
<dbReference type="Pfam" id="PF00293">
    <property type="entry name" value="NUDIX"/>
    <property type="match status" value="1"/>
</dbReference>
<organism evidence="4 5">
    <name type="scientific">Vanilla planifolia</name>
    <name type="common">Vanilla</name>
    <dbReference type="NCBI Taxonomy" id="51239"/>
    <lineage>
        <taxon>Eukaryota</taxon>
        <taxon>Viridiplantae</taxon>
        <taxon>Streptophyta</taxon>
        <taxon>Embryophyta</taxon>
        <taxon>Tracheophyta</taxon>
        <taxon>Spermatophyta</taxon>
        <taxon>Magnoliopsida</taxon>
        <taxon>Liliopsida</taxon>
        <taxon>Asparagales</taxon>
        <taxon>Orchidaceae</taxon>
        <taxon>Vanilloideae</taxon>
        <taxon>Vanilleae</taxon>
        <taxon>Vanilla</taxon>
    </lineage>
</organism>
<dbReference type="GO" id="GO:0005829">
    <property type="term" value="C:cytosol"/>
    <property type="evidence" value="ECO:0007669"/>
    <property type="project" value="TreeGrafter"/>
</dbReference>
<accession>A0A835Q4W9</accession>
<name>A0A835Q4W9_VANPL</name>
<proteinExistence type="inferred from homology"/>
<evidence type="ECO:0000313" key="4">
    <source>
        <dbReference type="EMBL" id="KAG0462992.1"/>
    </source>
</evidence>
<reference evidence="4 5" key="1">
    <citation type="journal article" date="2020" name="Nat. Food">
        <title>A phased Vanilla planifolia genome enables genetic improvement of flavour and production.</title>
        <authorList>
            <person name="Hasing T."/>
            <person name="Tang H."/>
            <person name="Brym M."/>
            <person name="Khazi F."/>
            <person name="Huang T."/>
            <person name="Chambers A.H."/>
        </authorList>
    </citation>
    <scope>NUCLEOTIDE SEQUENCE [LARGE SCALE GENOMIC DNA]</scope>
    <source>
        <tissue evidence="4">Leaf</tissue>
    </source>
</reference>
<dbReference type="PRINTS" id="PR00502">
    <property type="entry name" value="NUDIXFAMILY"/>
</dbReference>
<dbReference type="PANTHER" id="PTHR16099:SF5">
    <property type="entry name" value="NUCLEOTIDE TRIPHOSPHATE DIPHOSPHATASE NUDT15"/>
    <property type="match status" value="1"/>
</dbReference>
<evidence type="ECO:0000256" key="1">
    <source>
        <dbReference type="ARBA" id="ARBA00022801"/>
    </source>
</evidence>
<feature type="domain" description="Nudix hydrolase" evidence="3">
    <location>
        <begin position="12"/>
        <end position="152"/>
    </location>
</feature>
<dbReference type="GO" id="GO:0006203">
    <property type="term" value="P:dGTP catabolic process"/>
    <property type="evidence" value="ECO:0007669"/>
    <property type="project" value="TreeGrafter"/>
</dbReference>
<dbReference type="SUPFAM" id="SSF55811">
    <property type="entry name" value="Nudix"/>
    <property type="match status" value="1"/>
</dbReference>
<gene>
    <name evidence="4" type="ORF">HPP92_021468</name>
</gene>
<dbReference type="AlphaFoldDB" id="A0A835Q4W9"/>
<comment type="caution">
    <text evidence="4">The sequence shown here is derived from an EMBL/GenBank/DDBJ whole genome shotgun (WGS) entry which is preliminary data.</text>
</comment>
<dbReference type="FunFam" id="3.90.79.10:FF:000060">
    <property type="entry name" value="Nudix hydrolase 1"/>
    <property type="match status" value="1"/>
</dbReference>
<dbReference type="GO" id="GO:0035539">
    <property type="term" value="F:8-oxo-7,8-dihydrodeoxyguanosine triphosphate pyrophosphatase activity"/>
    <property type="evidence" value="ECO:0007669"/>
    <property type="project" value="TreeGrafter"/>
</dbReference>
<dbReference type="InterPro" id="IPR015797">
    <property type="entry name" value="NUDIX_hydrolase-like_dom_sf"/>
</dbReference>
<dbReference type="OrthoDB" id="447842at2759"/>
<protein>
    <recommendedName>
        <fullName evidence="3">Nudix hydrolase domain-containing protein</fullName>
    </recommendedName>
</protein>
<dbReference type="InterPro" id="IPR000086">
    <property type="entry name" value="NUDIX_hydrolase_dom"/>
</dbReference>
<dbReference type="PANTHER" id="PTHR16099">
    <property type="entry name" value="8-OXO-DGTP DIPHOSPHATES NUDT15"/>
    <property type="match status" value="1"/>
</dbReference>
<evidence type="ECO:0000313" key="5">
    <source>
        <dbReference type="Proteomes" id="UP000639772"/>
    </source>
</evidence>
<sequence length="160" mass="17308">MKNSDETVTNPMPQVAVAVFVLNGPSILLGRRLSSVGHGTFALPGGRLEFGESLEECARREVKEETGLDVGRVEILTVASCITRDGPDPSHFVTMIVRAEMSDPSQAPVNVEPDKCDGWAWYDWARLPQPLFGPLENLVRSGVNPFSARGLFSAPGLSTI</sequence>
<dbReference type="EMBL" id="JADCNM010000011">
    <property type="protein sequence ID" value="KAG0462992.1"/>
    <property type="molecule type" value="Genomic_DNA"/>
</dbReference>
<dbReference type="CDD" id="cd04678">
    <property type="entry name" value="NUDIX_MTH2_Nudt15"/>
    <property type="match status" value="1"/>
</dbReference>
<dbReference type="Proteomes" id="UP000639772">
    <property type="component" value="Chromosome 11"/>
</dbReference>
<evidence type="ECO:0000256" key="2">
    <source>
        <dbReference type="RuleBase" id="RU003476"/>
    </source>
</evidence>
<keyword evidence="1 2" id="KW-0378">Hydrolase</keyword>
<comment type="similarity">
    <text evidence="2">Belongs to the Nudix hydrolase family.</text>
</comment>